<proteinExistence type="predicted"/>
<dbReference type="Gene3D" id="3.10.28.10">
    <property type="entry name" value="Homing endonucleases"/>
    <property type="match status" value="1"/>
</dbReference>
<keyword evidence="2" id="KW-1133">Transmembrane helix</keyword>
<dbReference type="InterPro" id="IPR027434">
    <property type="entry name" value="Homing_endonucl"/>
</dbReference>
<keyword evidence="4" id="KW-0255">Endonuclease</keyword>
<name>A0A7S9A2E8_TRACO</name>
<evidence type="ECO:0000259" key="3">
    <source>
        <dbReference type="Pfam" id="PF00961"/>
    </source>
</evidence>
<keyword evidence="4" id="KW-0496">Mitochondrion</keyword>
<evidence type="ECO:0000256" key="1">
    <source>
        <dbReference type="ARBA" id="ARBA00002670"/>
    </source>
</evidence>
<evidence type="ECO:0000256" key="2">
    <source>
        <dbReference type="SAM" id="Phobius"/>
    </source>
</evidence>
<evidence type="ECO:0000313" key="4">
    <source>
        <dbReference type="EMBL" id="QPF23639.1"/>
    </source>
</evidence>
<gene>
    <name evidence="4" type="primary">orf373</name>
</gene>
<comment type="function">
    <text evidence="1">Mitochondrial DNA endonuclease involved in intron homing.</text>
</comment>
<accession>A0A7S9A2E8</accession>
<protein>
    <submittedName>
        <fullName evidence="4">LAGLIDADG endonuclease</fullName>
    </submittedName>
</protein>
<keyword evidence="4" id="KW-0378">Hydrolase</keyword>
<organism evidence="4">
    <name type="scientific">Trametes coccinea</name>
    <name type="common">Orange bracket</name>
    <name type="synonym">Pycnoporus coccineus</name>
    <dbReference type="NCBI Taxonomy" id="158605"/>
    <lineage>
        <taxon>Eukaryota</taxon>
        <taxon>Fungi</taxon>
        <taxon>Dikarya</taxon>
        <taxon>Basidiomycota</taxon>
        <taxon>Agaricomycotina</taxon>
        <taxon>Agaricomycetes</taxon>
        <taxon>Polyporales</taxon>
        <taxon>Polyporaceae</taxon>
        <taxon>Trametes</taxon>
    </lineage>
</organism>
<geneLocation type="mitochondrion" evidence="4"/>
<dbReference type="Pfam" id="PF00961">
    <property type="entry name" value="LAGLIDADG_1"/>
    <property type="match status" value="1"/>
</dbReference>
<dbReference type="SUPFAM" id="SSF55608">
    <property type="entry name" value="Homing endonucleases"/>
    <property type="match status" value="1"/>
</dbReference>
<dbReference type="PANTHER" id="PTHR37520:SF1">
    <property type="entry name" value="INTRON-ENCODED DNA ENDONUCLEASE AI2A-RELATED"/>
    <property type="match status" value="1"/>
</dbReference>
<feature type="domain" description="Homing endonuclease LAGLIDADG" evidence="3">
    <location>
        <begin position="112"/>
        <end position="207"/>
    </location>
</feature>
<keyword evidence="2" id="KW-0812">Transmembrane</keyword>
<dbReference type="GO" id="GO:0004519">
    <property type="term" value="F:endonuclease activity"/>
    <property type="evidence" value="ECO:0007669"/>
    <property type="project" value="UniProtKB-KW"/>
</dbReference>
<keyword evidence="4" id="KW-0540">Nuclease</keyword>
<sequence length="373" mass="44098">MVAQMGLNKFYSAIDYMLETISLANYLLFSHFYSAFSICFGIGRGKFINKKNYLRNYLDASGSFNLLLNSQINNYAAINLNNTDIQSAENYIGFSETIRQLFNSEEKFYHWLAGIIDGDGNFDIRKSTDILARKPKLKSIRIKLHNRDVRILTRIQNYLHFGTIITAKNKPYSIYSVYKNEDKIFLINKLNGLIRIKSDSFKKACSIYNIEHIEPNYNISAYDPYFAGLIDTDGSIVFNYNSNRIECNLEFKYNSYTSKLNLDNVIPNYKPYILLRTHNANKTSQRFKSIAFKFQTVKGMVPLYEYFIFNRLYSDFKFYRVTKIKKFIEIRKYQKSDFHSVEFKIYSDFVMDWIQYQNPLWTKVPFVKNLRIK</sequence>
<dbReference type="RefSeq" id="YP_010044398.1">
    <property type="nucleotide sequence ID" value="NC_054272.1"/>
</dbReference>
<dbReference type="AlphaFoldDB" id="A0A7S9A2E8"/>
<keyword evidence="2" id="KW-0472">Membrane</keyword>
<dbReference type="InterPro" id="IPR004860">
    <property type="entry name" value="LAGLIDADG_dom"/>
</dbReference>
<feature type="transmembrane region" description="Helical" evidence="2">
    <location>
        <begin position="20"/>
        <end position="43"/>
    </location>
</feature>
<dbReference type="PANTHER" id="PTHR37520">
    <property type="entry name" value="INTRON-ENCODED DNA ENDONUCLEASE AI2A-RELATED"/>
    <property type="match status" value="1"/>
</dbReference>
<dbReference type="GeneID" id="63653003"/>
<dbReference type="EMBL" id="MT479166">
    <property type="protein sequence ID" value="QPF23639.1"/>
    <property type="molecule type" value="Genomic_DNA"/>
</dbReference>
<reference evidence="4" key="1">
    <citation type="journal article" name="Sci. Rep.">
        <title>Comparative mitochondrial genome analysis reveals intron dynamics and gene rearrangements in two Trametes species.</title>
        <authorList>
            <person name="Chen C."/>
            <person name="Li Q."/>
            <person name="Fu R."/>
            <person name="Wang J."/>
            <person name="Deng G."/>
            <person name="Chen X."/>
            <person name="Lu D."/>
        </authorList>
    </citation>
    <scope>NUCLEOTIDE SEQUENCE</scope>
</reference>